<keyword evidence="2" id="KW-0732">Signal</keyword>
<dbReference type="CDD" id="cd02961">
    <property type="entry name" value="PDI_a_family"/>
    <property type="match status" value="1"/>
</dbReference>
<dbReference type="InterPro" id="IPR013766">
    <property type="entry name" value="Thioredoxin_domain"/>
</dbReference>
<feature type="domain" description="Thioredoxin" evidence="3">
    <location>
        <begin position="33"/>
        <end position="99"/>
    </location>
</feature>
<dbReference type="SUPFAM" id="SSF52833">
    <property type="entry name" value="Thioredoxin-like"/>
    <property type="match status" value="1"/>
</dbReference>
<evidence type="ECO:0000313" key="5">
    <source>
        <dbReference type="Proteomes" id="UP000186817"/>
    </source>
</evidence>
<dbReference type="AlphaFoldDB" id="A0A1Q9F755"/>
<evidence type="ECO:0000256" key="2">
    <source>
        <dbReference type="ARBA" id="ARBA00022729"/>
    </source>
</evidence>
<dbReference type="GO" id="GO:0006457">
    <property type="term" value="P:protein folding"/>
    <property type="evidence" value="ECO:0007669"/>
    <property type="project" value="TreeGrafter"/>
</dbReference>
<dbReference type="OrthoDB" id="72053at2759"/>
<dbReference type="GO" id="GO:0005783">
    <property type="term" value="C:endoplasmic reticulum"/>
    <property type="evidence" value="ECO:0007669"/>
    <property type="project" value="TreeGrafter"/>
</dbReference>
<comment type="caution">
    <text evidence="4">The sequence shown here is derived from an EMBL/GenBank/DDBJ whole genome shotgun (WGS) entry which is preliminary data.</text>
</comment>
<evidence type="ECO:0000259" key="3">
    <source>
        <dbReference type="Pfam" id="PF00085"/>
    </source>
</evidence>
<accession>A0A1Q9F755</accession>
<dbReference type="InterPro" id="IPR051063">
    <property type="entry name" value="PDI"/>
</dbReference>
<name>A0A1Q9F755_SYMMI</name>
<keyword evidence="5" id="KW-1185">Reference proteome</keyword>
<dbReference type="Pfam" id="PF00085">
    <property type="entry name" value="Thioredoxin"/>
    <property type="match status" value="1"/>
</dbReference>
<keyword evidence="4" id="KW-0413">Isomerase</keyword>
<evidence type="ECO:0000256" key="1">
    <source>
        <dbReference type="ARBA" id="ARBA00006347"/>
    </source>
</evidence>
<dbReference type="Gene3D" id="3.40.30.10">
    <property type="entry name" value="Glutaredoxin"/>
    <property type="match status" value="1"/>
</dbReference>
<dbReference type="Proteomes" id="UP000186817">
    <property type="component" value="Unassembled WGS sequence"/>
</dbReference>
<proteinExistence type="inferred from homology"/>
<dbReference type="InterPro" id="IPR036249">
    <property type="entry name" value="Thioredoxin-like_sf"/>
</dbReference>
<dbReference type="EMBL" id="LSRX01000002">
    <property type="protein sequence ID" value="OLQ15513.1"/>
    <property type="molecule type" value="Genomic_DNA"/>
</dbReference>
<dbReference type="GO" id="GO:0003756">
    <property type="term" value="F:protein disulfide isomerase activity"/>
    <property type="evidence" value="ECO:0007669"/>
    <property type="project" value="TreeGrafter"/>
</dbReference>
<dbReference type="OMA" id="CSPANKD"/>
<reference evidence="4 5" key="1">
    <citation type="submission" date="2016-02" db="EMBL/GenBank/DDBJ databases">
        <title>Genome analysis of coral dinoflagellate symbionts highlights evolutionary adaptations to a symbiotic lifestyle.</title>
        <authorList>
            <person name="Aranda M."/>
            <person name="Li Y."/>
            <person name="Liew Y.J."/>
            <person name="Baumgarten S."/>
            <person name="Simakov O."/>
            <person name="Wilson M."/>
            <person name="Piel J."/>
            <person name="Ashoor H."/>
            <person name="Bougouffa S."/>
            <person name="Bajic V.B."/>
            <person name="Ryu T."/>
            <person name="Ravasi T."/>
            <person name="Bayer T."/>
            <person name="Micklem G."/>
            <person name="Kim H."/>
            <person name="Bhak J."/>
            <person name="Lajeunesse T.C."/>
            <person name="Voolstra C.R."/>
        </authorList>
    </citation>
    <scope>NUCLEOTIDE SEQUENCE [LARGE SCALE GENOMIC DNA]</scope>
    <source>
        <strain evidence="4 5">CCMP2467</strain>
    </source>
</reference>
<dbReference type="PANTHER" id="PTHR45672:SF3">
    <property type="entry name" value="THIOREDOXIN DOMAIN-CONTAINING PROTEIN 5"/>
    <property type="match status" value="1"/>
</dbReference>
<evidence type="ECO:0000313" key="4">
    <source>
        <dbReference type="EMBL" id="OLQ15513.1"/>
    </source>
</evidence>
<organism evidence="4 5">
    <name type="scientific">Symbiodinium microadriaticum</name>
    <name type="common">Dinoflagellate</name>
    <name type="synonym">Zooxanthella microadriatica</name>
    <dbReference type="NCBI Taxonomy" id="2951"/>
    <lineage>
        <taxon>Eukaryota</taxon>
        <taxon>Sar</taxon>
        <taxon>Alveolata</taxon>
        <taxon>Dinophyceae</taxon>
        <taxon>Suessiales</taxon>
        <taxon>Symbiodiniaceae</taxon>
        <taxon>Symbiodinium</taxon>
    </lineage>
</organism>
<dbReference type="PANTHER" id="PTHR45672">
    <property type="entry name" value="PROTEIN DISULFIDE-ISOMERASE C17H9.14C-RELATED"/>
    <property type="match status" value="1"/>
</dbReference>
<sequence>MVGALSNSKLALKGQIEVVLCIVLNPAVFVGWKPDWDKLMKEFEGSSSVLIADVDCTAGGQSKCEEVGIRGYPSIKYGDPDDLQDYNGGRSFSDLQKFAKGLGPVCSPANKDLCDDEKKKMLEEFMALDASKRESMIKEKEKDITKLESDFKEFVEGLQKQYQEASDKKDKDVEAVKSSGLGLLKSVHSYSKKQKGEL</sequence>
<comment type="similarity">
    <text evidence="1">Belongs to the protein disulfide isomerase family.</text>
</comment>
<gene>
    <name evidence="4" type="primary">SEP2</name>
    <name evidence="4" type="ORF">AK812_SmicGene195</name>
</gene>
<protein>
    <submittedName>
        <fullName evidence="4">Protein disulfide-isomerase-like protein EhSep2</fullName>
    </submittedName>
</protein>